<reference evidence="3 4" key="1">
    <citation type="journal article" date="2011" name="J. Bacteriol.">
        <title>Genome sequence of Methyloversatilis universalis FAM5T, a methylotrophic representative of the order Rhodocyclales.</title>
        <authorList>
            <person name="Kittichotirat W."/>
            <person name="Good N.M."/>
            <person name="Hall R."/>
            <person name="Bringel F."/>
            <person name="Lajus A."/>
            <person name="Medigue C."/>
            <person name="Smalley N.E."/>
            <person name="Beck D."/>
            <person name="Bumgarner R."/>
            <person name="Vuilleumier S."/>
            <person name="Kalyuzhnaya M.G."/>
        </authorList>
    </citation>
    <scope>NUCLEOTIDE SEQUENCE [LARGE SCALE GENOMIC DNA]</scope>
    <source>
        <strain evidence="4">ATCC BAA-1314 / JCM 13912 / FAM5</strain>
    </source>
</reference>
<dbReference type="Gene3D" id="3.60.21.10">
    <property type="match status" value="1"/>
</dbReference>
<dbReference type="RefSeq" id="WP_008063884.1">
    <property type="nucleotide sequence ID" value="NZ_AFHG01000057.1"/>
</dbReference>
<evidence type="ECO:0000313" key="4">
    <source>
        <dbReference type="Proteomes" id="UP000005019"/>
    </source>
</evidence>
<dbReference type="PIRSF" id="PIRSF000883">
    <property type="entry name" value="Pesterase_MJ0912"/>
    <property type="match status" value="1"/>
</dbReference>
<accession>F5RG60</accession>
<dbReference type="OrthoDB" id="9813918at2"/>
<comment type="caution">
    <text evidence="3">The sequence shown here is derived from an EMBL/GenBank/DDBJ whole genome shotgun (WGS) entry which is preliminary data.</text>
</comment>
<dbReference type="Pfam" id="PF12850">
    <property type="entry name" value="Metallophos_2"/>
    <property type="match status" value="1"/>
</dbReference>
<gene>
    <name evidence="3" type="ORF">METUNv1_03455</name>
</gene>
<feature type="domain" description="Calcineurin-like phosphoesterase" evidence="2">
    <location>
        <begin position="1"/>
        <end position="209"/>
    </location>
</feature>
<dbReference type="CDD" id="cd00838">
    <property type="entry name" value="MPP_superfamily"/>
    <property type="match status" value="1"/>
</dbReference>
<name>F5RG60_METUF</name>
<dbReference type="InterPro" id="IPR011152">
    <property type="entry name" value="Pesterase_MJ0912"/>
</dbReference>
<evidence type="ECO:0000256" key="1">
    <source>
        <dbReference type="ARBA" id="ARBA00008950"/>
    </source>
</evidence>
<dbReference type="GO" id="GO:0005737">
    <property type="term" value="C:cytoplasm"/>
    <property type="evidence" value="ECO:0007669"/>
    <property type="project" value="TreeGrafter"/>
</dbReference>
<evidence type="ECO:0000259" key="2">
    <source>
        <dbReference type="Pfam" id="PF12850"/>
    </source>
</evidence>
<dbReference type="InterPro" id="IPR029052">
    <property type="entry name" value="Metallo-depent_PP-like"/>
</dbReference>
<dbReference type="STRING" id="1000565.METUNv1_03455"/>
<evidence type="ECO:0000313" key="3">
    <source>
        <dbReference type="EMBL" id="EGK70548.1"/>
    </source>
</evidence>
<sequence length="247" mass="26929">MKLALITDIHANREAFEAVLDEVERHGADAHALLGDFVGYGADPAWVVDRVRALVAAGAIAVKGNHDKAVVDGPRDTMNSDAQRAIEWTRGQLDAAQIDFLAKLPYTVERHGCLFVHANAYAPEQWEYVTGRAEAVRSLNATHVRYTFAGHVHDPQLYNLSGLGKIADFTPTPGVAIPVAPHRQWFVLPGSAGQPRDGNPAACWALFDTVRSELTFHRVPYDHDEAARKISAAGLPARLGERLKEGS</sequence>
<dbReference type="AlphaFoldDB" id="F5RG60"/>
<protein>
    <submittedName>
        <fullName evidence="3">Metallophosphoesterase</fullName>
    </submittedName>
</protein>
<dbReference type="GO" id="GO:0016791">
    <property type="term" value="F:phosphatase activity"/>
    <property type="evidence" value="ECO:0007669"/>
    <property type="project" value="TreeGrafter"/>
</dbReference>
<comment type="similarity">
    <text evidence="1">Belongs to the metallophosphoesterase superfamily. YfcE family.</text>
</comment>
<dbReference type="SUPFAM" id="SSF56300">
    <property type="entry name" value="Metallo-dependent phosphatases"/>
    <property type="match status" value="1"/>
</dbReference>
<dbReference type="PANTHER" id="PTHR42850:SF2">
    <property type="entry name" value="BLL5683 PROTEIN"/>
    <property type="match status" value="1"/>
</dbReference>
<dbReference type="eggNOG" id="COG0639">
    <property type="taxonomic scope" value="Bacteria"/>
</dbReference>
<dbReference type="Proteomes" id="UP000005019">
    <property type="component" value="Unassembled WGS sequence"/>
</dbReference>
<dbReference type="InterPro" id="IPR050126">
    <property type="entry name" value="Ap4A_hydrolase"/>
</dbReference>
<dbReference type="EMBL" id="AFHG01000057">
    <property type="protein sequence ID" value="EGK70548.1"/>
    <property type="molecule type" value="Genomic_DNA"/>
</dbReference>
<organism evidence="3 4">
    <name type="scientific">Methyloversatilis universalis (strain ATCC BAA-1314 / DSM 25237 / JCM 13912 / CCUG 52030 / FAM5)</name>
    <dbReference type="NCBI Taxonomy" id="1000565"/>
    <lineage>
        <taxon>Bacteria</taxon>
        <taxon>Pseudomonadati</taxon>
        <taxon>Pseudomonadota</taxon>
        <taxon>Betaproteobacteria</taxon>
        <taxon>Nitrosomonadales</taxon>
        <taxon>Sterolibacteriaceae</taxon>
        <taxon>Methyloversatilis</taxon>
    </lineage>
</organism>
<dbReference type="PANTHER" id="PTHR42850">
    <property type="entry name" value="METALLOPHOSPHOESTERASE"/>
    <property type="match status" value="1"/>
</dbReference>
<proteinExistence type="inferred from homology"/>
<keyword evidence="4" id="KW-1185">Reference proteome</keyword>
<dbReference type="InterPro" id="IPR024654">
    <property type="entry name" value="Calcineurin-like_PHP_lpxH"/>
</dbReference>